<evidence type="ECO:0000256" key="2">
    <source>
        <dbReference type="ARBA" id="ARBA00022692"/>
    </source>
</evidence>
<dbReference type="STRING" id="126156.SAMN05421670_2833"/>
<keyword evidence="5" id="KW-0472">Membrane</keyword>
<dbReference type="Proteomes" id="UP000198734">
    <property type="component" value="Unassembled WGS sequence"/>
</dbReference>
<evidence type="ECO:0000259" key="6">
    <source>
        <dbReference type="Pfam" id="PF03816"/>
    </source>
</evidence>
<reference evidence="8" key="1">
    <citation type="submission" date="2016-10" db="EMBL/GenBank/DDBJ databases">
        <authorList>
            <person name="Varghese N."/>
            <person name="Submissions S."/>
        </authorList>
    </citation>
    <scope>NUCLEOTIDE SEQUENCE [LARGE SCALE GENOMIC DNA]</scope>
    <source>
        <strain evidence="8">DSM 11706</strain>
    </source>
</reference>
<keyword evidence="3" id="KW-0735">Signal-anchor</keyword>
<dbReference type="Pfam" id="PF03816">
    <property type="entry name" value="LytR_cpsA_psr"/>
    <property type="match status" value="1"/>
</dbReference>
<dbReference type="EMBL" id="FOXU01000005">
    <property type="protein sequence ID" value="SFQ57900.1"/>
    <property type="molecule type" value="Genomic_DNA"/>
</dbReference>
<dbReference type="PANTHER" id="PTHR33392">
    <property type="entry name" value="POLYISOPRENYL-TEICHOIC ACID--PEPTIDOGLYCAN TEICHOIC ACID TRANSFERASE TAGU"/>
    <property type="match status" value="1"/>
</dbReference>
<dbReference type="OrthoDB" id="27330at2"/>
<dbReference type="GO" id="GO:0071555">
    <property type="term" value="P:cell wall organization"/>
    <property type="evidence" value="ECO:0007669"/>
    <property type="project" value="UniProtKB-KW"/>
</dbReference>
<gene>
    <name evidence="7" type="ORF">SAMN05421670_2833</name>
</gene>
<dbReference type="PANTHER" id="PTHR33392:SF6">
    <property type="entry name" value="POLYISOPRENYL-TEICHOIC ACID--PEPTIDOGLYCAN TEICHOIC ACID TRANSFERASE TAGU"/>
    <property type="match status" value="1"/>
</dbReference>
<evidence type="ECO:0000256" key="1">
    <source>
        <dbReference type="ARBA" id="ARBA00006068"/>
    </source>
</evidence>
<evidence type="ECO:0000256" key="4">
    <source>
        <dbReference type="ARBA" id="ARBA00022989"/>
    </source>
</evidence>
<dbReference type="Gene3D" id="3.40.630.190">
    <property type="entry name" value="LCP protein"/>
    <property type="match status" value="1"/>
</dbReference>
<keyword evidence="8" id="KW-1185">Reference proteome</keyword>
<evidence type="ECO:0000256" key="3">
    <source>
        <dbReference type="ARBA" id="ARBA00022968"/>
    </source>
</evidence>
<accession>A0A1I5ZNC1</accession>
<protein>
    <submittedName>
        <fullName evidence="7">Transcriptional attenuator, LytR family</fullName>
    </submittedName>
</protein>
<evidence type="ECO:0000313" key="7">
    <source>
        <dbReference type="EMBL" id="SFQ57900.1"/>
    </source>
</evidence>
<keyword evidence="4 5" id="KW-1133">Transmembrane helix</keyword>
<sequence length="344" mass="39290">MSTRNSKRIGKKKKNLKYTFIIISALLLVGIIAFAVNLSLEAKTATTKMYVPLIRDEKAQSDKSPLKTTPFSLLVAGVDDKKEETYGRSDMLLLVTIHPKLGKISMVNIPRDTRVYIEELEREDKVNHAYSHGGINYTINSLEKLLDVPIDYYVSTNFQGFEDIVDTLGGIEVDVPFTVDIQMADTLEWKTYTEGPMLLKGNEALAYVRMRKKDPEGDIGRNKRQKQVIQEILNESTRFSSVAKLDDLIKNVGENVKTNISTADYWSFVQLFQQMKDSPIDQLTLEGQDERIYSKTEGKELWYFIPNEASLEELKKNLKTNLGKKTQKNISPSNINLTLHYEYE</sequence>
<feature type="domain" description="Cell envelope-related transcriptional attenuator" evidence="6">
    <location>
        <begin position="88"/>
        <end position="236"/>
    </location>
</feature>
<proteinExistence type="inferred from homology"/>
<dbReference type="AlphaFoldDB" id="A0A1I5ZNC1"/>
<name>A0A1I5ZNC1_9BACI</name>
<comment type="similarity">
    <text evidence="1">Belongs to the LytR/CpsA/Psr (LCP) family.</text>
</comment>
<dbReference type="InterPro" id="IPR004474">
    <property type="entry name" value="LytR_CpsA_psr"/>
</dbReference>
<keyword evidence="2 5" id="KW-0812">Transmembrane</keyword>
<evidence type="ECO:0000256" key="5">
    <source>
        <dbReference type="SAM" id="Phobius"/>
    </source>
</evidence>
<dbReference type="RefSeq" id="WP_093537526.1">
    <property type="nucleotide sequence ID" value="NZ_FOXU01000005.1"/>
</dbReference>
<dbReference type="NCBIfam" id="TIGR00350">
    <property type="entry name" value="lytR_cpsA_psr"/>
    <property type="match status" value="1"/>
</dbReference>
<evidence type="ECO:0000313" key="8">
    <source>
        <dbReference type="Proteomes" id="UP000198734"/>
    </source>
</evidence>
<dbReference type="InterPro" id="IPR050922">
    <property type="entry name" value="LytR/CpsA/Psr_CW_biosynth"/>
</dbReference>
<feature type="transmembrane region" description="Helical" evidence="5">
    <location>
        <begin position="20"/>
        <end position="40"/>
    </location>
</feature>
<organism evidence="7 8">
    <name type="scientific">Psychrobacillus psychrotolerans</name>
    <dbReference type="NCBI Taxonomy" id="126156"/>
    <lineage>
        <taxon>Bacteria</taxon>
        <taxon>Bacillati</taxon>
        <taxon>Bacillota</taxon>
        <taxon>Bacilli</taxon>
        <taxon>Bacillales</taxon>
        <taxon>Bacillaceae</taxon>
        <taxon>Psychrobacillus</taxon>
    </lineage>
</organism>